<evidence type="ECO:0000259" key="2">
    <source>
        <dbReference type="Pfam" id="PF03413"/>
    </source>
</evidence>
<sequence length="106" mass="11117">MSCARPAAPPLASPRCSIKVPEPEPADLTALARISAAAAIAAAQAAFPGAPVRALLLENAKGCLIYRVFLGSGLEVQVDAGTGQVLPSESEDEEEYQDLKDQKKKR</sequence>
<feature type="region of interest" description="Disordered" evidence="1">
    <location>
        <begin position="85"/>
        <end position="106"/>
    </location>
</feature>
<reference evidence="3" key="1">
    <citation type="journal article" date="2020" name="mSystems">
        <title>Genome- and Community-Level Interaction Insights into Carbon Utilization and Element Cycling Functions of Hydrothermarchaeota in Hydrothermal Sediment.</title>
        <authorList>
            <person name="Zhou Z."/>
            <person name="Liu Y."/>
            <person name="Xu W."/>
            <person name="Pan J."/>
            <person name="Luo Z.H."/>
            <person name="Li M."/>
        </authorList>
    </citation>
    <scope>NUCLEOTIDE SEQUENCE [LARGE SCALE GENOMIC DNA]</scope>
    <source>
        <strain evidence="3">SpSt-548</strain>
    </source>
</reference>
<proteinExistence type="predicted"/>
<feature type="domain" description="PepSY" evidence="2">
    <location>
        <begin position="33"/>
        <end position="86"/>
    </location>
</feature>
<accession>A0A7V4G7T2</accession>
<feature type="compositionally biased region" description="Basic and acidic residues" evidence="1">
    <location>
        <begin position="97"/>
        <end position="106"/>
    </location>
</feature>
<gene>
    <name evidence="3" type="ORF">ENT08_04405</name>
</gene>
<dbReference type="Pfam" id="PF03413">
    <property type="entry name" value="PepSY"/>
    <property type="match status" value="1"/>
</dbReference>
<dbReference type="InterPro" id="IPR025711">
    <property type="entry name" value="PepSY"/>
</dbReference>
<dbReference type="AlphaFoldDB" id="A0A7V4G7T2"/>
<comment type="caution">
    <text evidence="3">The sequence shown here is derived from an EMBL/GenBank/DDBJ whole genome shotgun (WGS) entry which is preliminary data.</text>
</comment>
<name>A0A7V4G7T2_9BACT</name>
<evidence type="ECO:0000313" key="3">
    <source>
        <dbReference type="EMBL" id="HGS04968.1"/>
    </source>
</evidence>
<protein>
    <recommendedName>
        <fullName evidence="2">PepSY domain-containing protein</fullName>
    </recommendedName>
</protein>
<evidence type="ECO:0000256" key="1">
    <source>
        <dbReference type="SAM" id="MobiDB-lite"/>
    </source>
</evidence>
<organism evidence="3">
    <name type="scientific">Desulfobacca acetoxidans</name>
    <dbReference type="NCBI Taxonomy" id="60893"/>
    <lineage>
        <taxon>Bacteria</taxon>
        <taxon>Pseudomonadati</taxon>
        <taxon>Thermodesulfobacteriota</taxon>
        <taxon>Desulfobaccia</taxon>
        <taxon>Desulfobaccales</taxon>
        <taxon>Desulfobaccaceae</taxon>
        <taxon>Desulfobacca</taxon>
    </lineage>
</organism>
<dbReference type="Gene3D" id="3.10.450.40">
    <property type="match status" value="1"/>
</dbReference>
<dbReference type="EMBL" id="DSXI01000254">
    <property type="protein sequence ID" value="HGS04968.1"/>
    <property type="molecule type" value="Genomic_DNA"/>
</dbReference>